<keyword evidence="2" id="KW-1185">Reference proteome</keyword>
<evidence type="ECO:0000313" key="2">
    <source>
        <dbReference type="Proteomes" id="UP000249177"/>
    </source>
</evidence>
<sequence>METNEINKLETIKRLTVSCLSTLRPVDNKNRMHTAEIKVYDYYELASVIRNLMRLCIVALDHDSAELPITIENRSIDVGLILGIALQLFPIDEFELLNEISILFPAGCENEDENISKQ</sequence>
<protein>
    <submittedName>
        <fullName evidence="1">Uncharacterized protein</fullName>
    </submittedName>
</protein>
<dbReference type="OrthoDB" id="1446962at2"/>
<reference evidence="1 2" key="1">
    <citation type="submission" date="2018-06" db="EMBL/GenBank/DDBJ databases">
        <title>Flavobacterium sp IMCC34762, genome.</title>
        <authorList>
            <person name="Joung Y."/>
            <person name="Cho J."/>
            <person name="Song J."/>
        </authorList>
    </citation>
    <scope>NUCLEOTIDE SEQUENCE [LARGE SCALE GENOMIC DNA]</scope>
    <source>
        <strain evidence="1 2">IMCC34762</strain>
    </source>
</reference>
<dbReference type="RefSeq" id="WP_111410560.1">
    <property type="nucleotide sequence ID" value="NZ_QKXH01000008.1"/>
</dbReference>
<comment type="caution">
    <text evidence="1">The sequence shown here is derived from an EMBL/GenBank/DDBJ whole genome shotgun (WGS) entry which is preliminary data.</text>
</comment>
<accession>A0A2W7UHG9</accession>
<dbReference type="Proteomes" id="UP000249177">
    <property type="component" value="Unassembled WGS sequence"/>
</dbReference>
<proteinExistence type="predicted"/>
<name>A0A2W7UHG9_9FLAO</name>
<organism evidence="1 2">
    <name type="scientific">Flavobacterium aquariorum</name>
    <dbReference type="NCBI Taxonomy" id="2217670"/>
    <lineage>
        <taxon>Bacteria</taxon>
        <taxon>Pseudomonadati</taxon>
        <taxon>Bacteroidota</taxon>
        <taxon>Flavobacteriia</taxon>
        <taxon>Flavobacteriales</taxon>
        <taxon>Flavobacteriaceae</taxon>
        <taxon>Flavobacterium</taxon>
    </lineage>
</organism>
<gene>
    <name evidence="1" type="ORF">DOS84_13050</name>
</gene>
<dbReference type="EMBL" id="QKXH01000008">
    <property type="protein sequence ID" value="PZX92795.1"/>
    <property type="molecule type" value="Genomic_DNA"/>
</dbReference>
<dbReference type="AlphaFoldDB" id="A0A2W7UHG9"/>
<evidence type="ECO:0000313" key="1">
    <source>
        <dbReference type="EMBL" id="PZX92795.1"/>
    </source>
</evidence>